<dbReference type="Pfam" id="PF07690">
    <property type="entry name" value="MFS_1"/>
    <property type="match status" value="1"/>
</dbReference>
<dbReference type="Gene3D" id="1.20.1250.20">
    <property type="entry name" value="MFS general substrate transporter like domains"/>
    <property type="match status" value="1"/>
</dbReference>
<evidence type="ECO:0000256" key="3">
    <source>
        <dbReference type="ARBA" id="ARBA00022989"/>
    </source>
</evidence>
<evidence type="ECO:0000256" key="4">
    <source>
        <dbReference type="ARBA" id="ARBA00023136"/>
    </source>
</evidence>
<evidence type="ECO:0000256" key="7">
    <source>
        <dbReference type="SAM" id="Phobius"/>
    </source>
</evidence>
<dbReference type="GO" id="GO:0046677">
    <property type="term" value="P:response to antibiotic"/>
    <property type="evidence" value="ECO:0007669"/>
    <property type="project" value="UniProtKB-KW"/>
</dbReference>
<keyword evidence="5" id="KW-0046">Antibiotic resistance</keyword>
<feature type="transmembrane region" description="Helical" evidence="7">
    <location>
        <begin position="129"/>
        <end position="147"/>
    </location>
</feature>
<feature type="compositionally biased region" description="Polar residues" evidence="6">
    <location>
        <begin position="1"/>
        <end position="15"/>
    </location>
</feature>
<feature type="transmembrane region" description="Helical" evidence="7">
    <location>
        <begin position="244"/>
        <end position="264"/>
    </location>
</feature>
<feature type="transmembrane region" description="Helical" evidence="7">
    <location>
        <begin position="381"/>
        <end position="401"/>
    </location>
</feature>
<feature type="transmembrane region" description="Helical" evidence="7">
    <location>
        <begin position="30"/>
        <end position="52"/>
    </location>
</feature>
<feature type="transmembrane region" description="Helical" evidence="7">
    <location>
        <begin position="422"/>
        <end position="440"/>
    </location>
</feature>
<keyword evidence="3 7" id="KW-1133">Transmembrane helix</keyword>
<dbReference type="PANTHER" id="PTHR42718:SF42">
    <property type="entry name" value="EXPORT PROTEIN"/>
    <property type="match status" value="1"/>
</dbReference>
<evidence type="ECO:0000256" key="1">
    <source>
        <dbReference type="ARBA" id="ARBA00004651"/>
    </source>
</evidence>
<dbReference type="GO" id="GO:0005886">
    <property type="term" value="C:plasma membrane"/>
    <property type="evidence" value="ECO:0007669"/>
    <property type="project" value="UniProtKB-SubCell"/>
</dbReference>
<dbReference type="OrthoDB" id="4334754at2"/>
<feature type="transmembrane region" description="Helical" evidence="7">
    <location>
        <begin position="185"/>
        <end position="206"/>
    </location>
</feature>
<dbReference type="Gene3D" id="1.20.1720.10">
    <property type="entry name" value="Multidrug resistance protein D"/>
    <property type="match status" value="1"/>
</dbReference>
<dbReference type="SUPFAM" id="SSF103473">
    <property type="entry name" value="MFS general substrate transporter"/>
    <property type="match status" value="1"/>
</dbReference>
<gene>
    <name evidence="9" type="ORF">DEJ48_32220</name>
</gene>
<evidence type="ECO:0000313" key="10">
    <source>
        <dbReference type="Proteomes" id="UP000322927"/>
    </source>
</evidence>
<dbReference type="EMBL" id="CP029192">
    <property type="protein sequence ID" value="QES37456.1"/>
    <property type="molecule type" value="Genomic_DNA"/>
</dbReference>
<protein>
    <submittedName>
        <fullName evidence="9">MFS transporter</fullName>
    </submittedName>
</protein>
<feature type="transmembrane region" description="Helical" evidence="7">
    <location>
        <begin position="285"/>
        <end position="310"/>
    </location>
</feature>
<dbReference type="InterPro" id="IPR020846">
    <property type="entry name" value="MFS_dom"/>
</dbReference>
<feature type="transmembrane region" description="Helical" evidence="7">
    <location>
        <begin position="64"/>
        <end position="85"/>
    </location>
</feature>
<dbReference type="RefSeq" id="WP_150219681.1">
    <property type="nucleotide sequence ID" value="NZ_CP029192.1"/>
</dbReference>
<feature type="transmembrane region" description="Helical" evidence="7">
    <location>
        <begin position="322"/>
        <end position="343"/>
    </location>
</feature>
<name>A0A5P2C3W5_STRVZ</name>
<feature type="transmembrane region" description="Helical" evidence="7">
    <location>
        <begin position="97"/>
        <end position="123"/>
    </location>
</feature>
<proteinExistence type="predicted"/>
<comment type="subcellular location">
    <subcellularLocation>
        <location evidence="1">Cell membrane</location>
        <topology evidence="1">Multi-pass membrane protein</topology>
    </subcellularLocation>
</comment>
<dbReference type="PROSITE" id="PS50850">
    <property type="entry name" value="MFS"/>
    <property type="match status" value="1"/>
</dbReference>
<dbReference type="PANTHER" id="PTHR42718">
    <property type="entry name" value="MAJOR FACILITATOR SUPERFAMILY MULTIDRUG TRANSPORTER MFSC"/>
    <property type="match status" value="1"/>
</dbReference>
<dbReference type="InterPro" id="IPR036259">
    <property type="entry name" value="MFS_trans_sf"/>
</dbReference>
<keyword evidence="2 7" id="KW-0812">Transmembrane</keyword>
<dbReference type="AlphaFoldDB" id="A0A5P2C3W5"/>
<evidence type="ECO:0000256" key="5">
    <source>
        <dbReference type="ARBA" id="ARBA00023251"/>
    </source>
</evidence>
<feature type="domain" description="Major facilitator superfamily (MFS) profile" evidence="8">
    <location>
        <begin position="31"/>
        <end position="484"/>
    </location>
</feature>
<evidence type="ECO:0000313" key="9">
    <source>
        <dbReference type="EMBL" id="QES37456.1"/>
    </source>
</evidence>
<dbReference type="InterPro" id="IPR011701">
    <property type="entry name" value="MFS"/>
</dbReference>
<dbReference type="CDD" id="cd17321">
    <property type="entry name" value="MFS_MMR_MDR_like"/>
    <property type="match status" value="1"/>
</dbReference>
<evidence type="ECO:0000256" key="6">
    <source>
        <dbReference type="SAM" id="MobiDB-lite"/>
    </source>
</evidence>
<evidence type="ECO:0000259" key="8">
    <source>
        <dbReference type="PROSITE" id="PS50850"/>
    </source>
</evidence>
<organism evidence="9 10">
    <name type="scientific">Streptomyces venezuelae</name>
    <dbReference type="NCBI Taxonomy" id="54571"/>
    <lineage>
        <taxon>Bacteria</taxon>
        <taxon>Bacillati</taxon>
        <taxon>Actinomycetota</taxon>
        <taxon>Actinomycetes</taxon>
        <taxon>Kitasatosporales</taxon>
        <taxon>Streptomycetaceae</taxon>
        <taxon>Streptomyces</taxon>
    </lineage>
</organism>
<feature type="transmembrane region" description="Helical" evidence="7">
    <location>
        <begin position="156"/>
        <end position="179"/>
    </location>
</feature>
<accession>A0A5P2C3W5</accession>
<keyword evidence="4 7" id="KW-0472">Membrane</keyword>
<feature type="region of interest" description="Disordered" evidence="6">
    <location>
        <begin position="1"/>
        <end position="20"/>
    </location>
</feature>
<sequence length="495" mass="49560">MGASEAWTTEGSATKRSAAEGRSTRVQRRLTLACSVLGAMVVALDGTALTVVQPALQRDLDASFAQVQWTSTGYLIAVASLLVFAGRLGDRYGHGRLFAVGTLGFAAASAGVGLAPGVGWVIALRVAQGVFGALLQPATLGMLRAAFPPDRLGMPIALRMSAIGLAAATGPLVGGALATQFGWRSVFFLSVVPAVVIGVLALVVRVPAARREAPAPGLDLAGAGLLAVTLACLVHTLVTVPERGWTTAAVAGIAVAALAGGAFVRHERRAASPLVPPRLLRSAGVGAALGILVAASAAMFGALFVSTYFIQDVLGLDPLDCALRALPLAVMMVVSAPLAAVVLRGQGPRRTITAAMTALAAGILALSRLDAASGPVATGAGFLLVGAGFGTVMVAATAVVVRHAPVADAGVAGGLQQTAMNVGPTVGIAAATTLMTALAPRTGGRGSLWPDSAFLSAMPPTLMTLTAVAALGAVAATRLPRRNATRPERVTPGAA</sequence>
<feature type="transmembrane region" description="Helical" evidence="7">
    <location>
        <begin position="218"/>
        <end position="238"/>
    </location>
</feature>
<feature type="transmembrane region" description="Helical" evidence="7">
    <location>
        <begin position="460"/>
        <end position="479"/>
    </location>
</feature>
<evidence type="ECO:0000256" key="2">
    <source>
        <dbReference type="ARBA" id="ARBA00022692"/>
    </source>
</evidence>
<dbReference type="Proteomes" id="UP000322927">
    <property type="component" value="Chromosome"/>
</dbReference>
<dbReference type="GO" id="GO:0022857">
    <property type="term" value="F:transmembrane transporter activity"/>
    <property type="evidence" value="ECO:0007669"/>
    <property type="project" value="InterPro"/>
</dbReference>
<feature type="transmembrane region" description="Helical" evidence="7">
    <location>
        <begin position="350"/>
        <end position="369"/>
    </location>
</feature>
<reference evidence="9 10" key="1">
    <citation type="submission" date="2018-05" db="EMBL/GenBank/DDBJ databases">
        <title>Streptomyces venezuelae.</title>
        <authorList>
            <person name="Kim W."/>
            <person name="Lee N."/>
            <person name="Cho B.-K."/>
        </authorList>
    </citation>
    <scope>NUCLEOTIDE SEQUENCE [LARGE SCALE GENOMIC DNA]</scope>
    <source>
        <strain evidence="9 10">ATCC 14584</strain>
    </source>
</reference>